<dbReference type="PANTHER" id="PTHR34701:SF1">
    <property type="entry name" value="TRANSCRIPTIONAL REGULATOR MRAZ"/>
    <property type="match status" value="1"/>
</dbReference>
<dbReference type="Gene3D" id="3.40.1550.20">
    <property type="entry name" value="Transcriptional regulator MraZ domain"/>
    <property type="match status" value="1"/>
</dbReference>
<gene>
    <name evidence="7" type="primary">mraZ</name>
    <name evidence="9" type="ORF">A3F47_01745</name>
</gene>
<keyword evidence="6 7" id="KW-0804">Transcription</keyword>
<dbReference type="SUPFAM" id="SSF89447">
    <property type="entry name" value="AbrB/MazE/MraZ-like"/>
    <property type="match status" value="1"/>
</dbReference>
<evidence type="ECO:0000313" key="9">
    <source>
        <dbReference type="EMBL" id="OGZ69436.1"/>
    </source>
</evidence>
<name>A0A1G2I3P7_9BACT</name>
<evidence type="ECO:0000256" key="1">
    <source>
        <dbReference type="ARBA" id="ARBA00013860"/>
    </source>
</evidence>
<evidence type="ECO:0000256" key="3">
    <source>
        <dbReference type="ARBA" id="ARBA00022737"/>
    </source>
</evidence>
<evidence type="ECO:0000256" key="7">
    <source>
        <dbReference type="HAMAP-Rule" id="MF_01008"/>
    </source>
</evidence>
<dbReference type="CDD" id="cd16321">
    <property type="entry name" value="MraZ_C"/>
    <property type="match status" value="1"/>
</dbReference>
<dbReference type="HAMAP" id="MF_01008">
    <property type="entry name" value="MraZ"/>
    <property type="match status" value="1"/>
</dbReference>
<dbReference type="GO" id="GO:0005737">
    <property type="term" value="C:cytoplasm"/>
    <property type="evidence" value="ECO:0007669"/>
    <property type="project" value="UniProtKB-UniRule"/>
</dbReference>
<organism evidence="9 10">
    <name type="scientific">Candidatus Staskawiczbacteria bacterium RIFCSPHIGHO2_12_FULL_38_11</name>
    <dbReference type="NCBI Taxonomy" id="1802209"/>
    <lineage>
        <taxon>Bacteria</taxon>
        <taxon>Candidatus Staskawicziibacteriota</taxon>
    </lineage>
</organism>
<comment type="caution">
    <text evidence="9">The sequence shown here is derived from an EMBL/GenBank/DDBJ whole genome shotgun (WGS) entry which is preliminary data.</text>
</comment>
<comment type="subcellular location">
    <subcellularLocation>
        <location evidence="7">Cytoplasm</location>
        <location evidence="7">Nucleoid</location>
    </subcellularLocation>
</comment>
<dbReference type="InterPro" id="IPR035644">
    <property type="entry name" value="MraZ_C"/>
</dbReference>
<proteinExistence type="inferred from homology"/>
<dbReference type="PROSITE" id="PS51740">
    <property type="entry name" value="SPOVT_ABRB"/>
    <property type="match status" value="2"/>
</dbReference>
<evidence type="ECO:0000256" key="5">
    <source>
        <dbReference type="ARBA" id="ARBA00023125"/>
    </source>
</evidence>
<keyword evidence="5 7" id="KW-0238">DNA-binding</keyword>
<dbReference type="InterPro" id="IPR035642">
    <property type="entry name" value="MraZ_N"/>
</dbReference>
<feature type="domain" description="SpoVT-AbrB" evidence="8">
    <location>
        <begin position="5"/>
        <end position="47"/>
    </location>
</feature>
<keyword evidence="3" id="KW-0677">Repeat</keyword>
<keyword evidence="4 7" id="KW-0805">Transcription regulation</keyword>
<dbReference type="EMBL" id="MHOV01000034">
    <property type="protein sequence ID" value="OGZ69436.1"/>
    <property type="molecule type" value="Genomic_DNA"/>
</dbReference>
<accession>A0A1G2I3P7</accession>
<dbReference type="InterPro" id="IPR007159">
    <property type="entry name" value="SpoVT-AbrB_dom"/>
</dbReference>
<protein>
    <recommendedName>
        <fullName evidence="1 7">Transcriptional regulator MraZ</fullName>
    </recommendedName>
</protein>
<dbReference type="InterPro" id="IPR037914">
    <property type="entry name" value="SpoVT-AbrB_sf"/>
</dbReference>
<dbReference type="GO" id="GO:0003700">
    <property type="term" value="F:DNA-binding transcription factor activity"/>
    <property type="evidence" value="ECO:0007669"/>
    <property type="project" value="UniProtKB-UniRule"/>
</dbReference>
<dbReference type="InterPro" id="IPR038619">
    <property type="entry name" value="MraZ_sf"/>
</dbReference>
<comment type="similarity">
    <text evidence="7">Belongs to the MraZ family.</text>
</comment>
<evidence type="ECO:0000256" key="4">
    <source>
        <dbReference type="ARBA" id="ARBA00023015"/>
    </source>
</evidence>
<sequence length="143" mass="16001">MLIGQYQHTIDSKKRLALPVKFRGELGDKVIVTRGVESCLVVYTQKEWEVISNKLANLPMAQGEARSFARIILAGAMEVSLDKLGRILIPDYLKEYAGLKKNVAVCGLANRLEVWDEQKWETYRKNAEKGVAEIVSKLGPLGI</sequence>
<dbReference type="CDD" id="cd16320">
    <property type="entry name" value="MraZ_N"/>
    <property type="match status" value="1"/>
</dbReference>
<evidence type="ECO:0000256" key="6">
    <source>
        <dbReference type="ARBA" id="ARBA00023163"/>
    </source>
</evidence>
<dbReference type="GO" id="GO:0009295">
    <property type="term" value="C:nucleoid"/>
    <property type="evidence" value="ECO:0007669"/>
    <property type="project" value="UniProtKB-SubCell"/>
</dbReference>
<comment type="subunit">
    <text evidence="7">Forms oligomers.</text>
</comment>
<dbReference type="NCBIfam" id="TIGR00242">
    <property type="entry name" value="division/cell wall cluster transcriptional repressor MraZ"/>
    <property type="match status" value="1"/>
</dbReference>
<dbReference type="GO" id="GO:2000143">
    <property type="term" value="P:negative regulation of DNA-templated transcription initiation"/>
    <property type="evidence" value="ECO:0007669"/>
    <property type="project" value="TreeGrafter"/>
</dbReference>
<keyword evidence="9" id="KW-0132">Cell division</keyword>
<dbReference type="InterPro" id="IPR003444">
    <property type="entry name" value="MraZ"/>
</dbReference>
<evidence type="ECO:0000259" key="8">
    <source>
        <dbReference type="PROSITE" id="PS51740"/>
    </source>
</evidence>
<evidence type="ECO:0000313" key="10">
    <source>
        <dbReference type="Proteomes" id="UP000179214"/>
    </source>
</evidence>
<reference evidence="9 10" key="1">
    <citation type="journal article" date="2016" name="Nat. Commun.">
        <title>Thousands of microbial genomes shed light on interconnected biogeochemical processes in an aquifer system.</title>
        <authorList>
            <person name="Anantharaman K."/>
            <person name="Brown C.T."/>
            <person name="Hug L.A."/>
            <person name="Sharon I."/>
            <person name="Castelle C.J."/>
            <person name="Probst A.J."/>
            <person name="Thomas B.C."/>
            <person name="Singh A."/>
            <person name="Wilkins M.J."/>
            <person name="Karaoz U."/>
            <person name="Brodie E.L."/>
            <person name="Williams K.H."/>
            <person name="Hubbard S.S."/>
            <person name="Banfield J.F."/>
        </authorList>
    </citation>
    <scope>NUCLEOTIDE SEQUENCE [LARGE SCALE GENOMIC DNA]</scope>
</reference>
<dbReference type="Pfam" id="PF02381">
    <property type="entry name" value="MraZ"/>
    <property type="match status" value="2"/>
</dbReference>
<dbReference type="InterPro" id="IPR020603">
    <property type="entry name" value="MraZ_dom"/>
</dbReference>
<keyword evidence="2 7" id="KW-0963">Cytoplasm</keyword>
<dbReference type="PANTHER" id="PTHR34701">
    <property type="entry name" value="TRANSCRIPTIONAL REGULATOR MRAZ"/>
    <property type="match status" value="1"/>
</dbReference>
<dbReference type="Proteomes" id="UP000179214">
    <property type="component" value="Unassembled WGS sequence"/>
</dbReference>
<feature type="domain" description="SpoVT-AbrB" evidence="8">
    <location>
        <begin position="76"/>
        <end position="119"/>
    </location>
</feature>
<dbReference type="GO" id="GO:0000976">
    <property type="term" value="F:transcription cis-regulatory region binding"/>
    <property type="evidence" value="ECO:0007669"/>
    <property type="project" value="TreeGrafter"/>
</dbReference>
<dbReference type="GO" id="GO:0051301">
    <property type="term" value="P:cell division"/>
    <property type="evidence" value="ECO:0007669"/>
    <property type="project" value="UniProtKB-KW"/>
</dbReference>
<evidence type="ECO:0000256" key="2">
    <source>
        <dbReference type="ARBA" id="ARBA00022490"/>
    </source>
</evidence>
<dbReference type="AlphaFoldDB" id="A0A1G2I3P7"/>
<keyword evidence="9" id="KW-0131">Cell cycle</keyword>